<dbReference type="Proteomes" id="UP000321155">
    <property type="component" value="Unassembled WGS sequence"/>
</dbReference>
<organism evidence="2 3">
    <name type="scientific">Kocuria flava</name>
    <dbReference type="NCBI Taxonomy" id="446860"/>
    <lineage>
        <taxon>Bacteria</taxon>
        <taxon>Bacillati</taxon>
        <taxon>Actinomycetota</taxon>
        <taxon>Actinomycetes</taxon>
        <taxon>Micrococcales</taxon>
        <taxon>Micrococcaceae</taxon>
        <taxon>Kocuria</taxon>
    </lineage>
</organism>
<evidence type="ECO:0000313" key="3">
    <source>
        <dbReference type="Proteomes" id="UP000321155"/>
    </source>
</evidence>
<reference evidence="2 3" key="1">
    <citation type="submission" date="2019-07" db="EMBL/GenBank/DDBJ databases">
        <title>Whole genome shotgun sequence of Kocuria flava NBRC 107626.</title>
        <authorList>
            <person name="Hosoyama A."/>
            <person name="Uohara A."/>
            <person name="Ohji S."/>
            <person name="Ichikawa N."/>
        </authorList>
    </citation>
    <scope>NUCLEOTIDE SEQUENCE [LARGE SCALE GENOMIC DNA]</scope>
    <source>
        <strain evidence="2 3">NBRC 107626</strain>
    </source>
</reference>
<proteinExistence type="predicted"/>
<feature type="transmembrane region" description="Helical" evidence="1">
    <location>
        <begin position="117"/>
        <end position="144"/>
    </location>
</feature>
<dbReference type="EMBL" id="BJZR01000012">
    <property type="protein sequence ID" value="GEO91416.1"/>
    <property type="molecule type" value="Genomic_DNA"/>
</dbReference>
<accession>A0ABQ0X1B8</accession>
<keyword evidence="1" id="KW-0472">Membrane</keyword>
<evidence type="ECO:0000256" key="1">
    <source>
        <dbReference type="SAM" id="Phobius"/>
    </source>
</evidence>
<protein>
    <submittedName>
        <fullName evidence="2">Uncharacterized protein</fullName>
    </submittedName>
</protein>
<name>A0ABQ0X1B8_9MICC</name>
<comment type="caution">
    <text evidence="2">The sequence shown here is derived from an EMBL/GenBank/DDBJ whole genome shotgun (WGS) entry which is preliminary data.</text>
</comment>
<sequence length="152" mass="15095">MSAGAALRNVGAMTNSADSSPTTRPAVNWVLVLGLGAVALVRPLARITGAAEGLGAPAGPLLLTGLVTLVWVGVAGLGRVPRPVLTLVLAGLLYGICVIPLSAVLSTVLTGTVQGPVAVPIAVVPVLLTNALWGLVAGLLALAVQHVRGVRP</sequence>
<keyword evidence="1" id="KW-1133">Transmembrane helix</keyword>
<keyword evidence="1" id="KW-0812">Transmembrane</keyword>
<keyword evidence="3" id="KW-1185">Reference proteome</keyword>
<feature type="transmembrane region" description="Helical" evidence="1">
    <location>
        <begin position="84"/>
        <end position="105"/>
    </location>
</feature>
<feature type="transmembrane region" description="Helical" evidence="1">
    <location>
        <begin position="26"/>
        <end position="45"/>
    </location>
</feature>
<feature type="transmembrane region" description="Helical" evidence="1">
    <location>
        <begin position="57"/>
        <end position="77"/>
    </location>
</feature>
<gene>
    <name evidence="2" type="ORF">KFL01_07220</name>
</gene>
<evidence type="ECO:0000313" key="2">
    <source>
        <dbReference type="EMBL" id="GEO91416.1"/>
    </source>
</evidence>